<keyword evidence="2" id="KW-1185">Reference proteome</keyword>
<dbReference type="Proteomes" id="UP000789342">
    <property type="component" value="Unassembled WGS sequence"/>
</dbReference>
<dbReference type="AlphaFoldDB" id="A0A9N9GEF2"/>
<protein>
    <submittedName>
        <fullName evidence="1">5789_t:CDS:1</fullName>
    </submittedName>
</protein>
<evidence type="ECO:0000313" key="2">
    <source>
        <dbReference type="Proteomes" id="UP000789342"/>
    </source>
</evidence>
<name>A0A9N9GEF2_9GLOM</name>
<comment type="caution">
    <text evidence="1">The sequence shown here is derived from an EMBL/GenBank/DDBJ whole genome shotgun (WGS) entry which is preliminary data.</text>
</comment>
<reference evidence="1" key="1">
    <citation type="submission" date="2021-06" db="EMBL/GenBank/DDBJ databases">
        <authorList>
            <person name="Kallberg Y."/>
            <person name="Tangrot J."/>
            <person name="Rosling A."/>
        </authorList>
    </citation>
    <scope>NUCLEOTIDE SEQUENCE</scope>
    <source>
        <strain evidence="1">CL551</strain>
    </source>
</reference>
<evidence type="ECO:0000313" key="1">
    <source>
        <dbReference type="EMBL" id="CAG8600508.1"/>
    </source>
</evidence>
<gene>
    <name evidence="1" type="ORF">AMORRO_LOCUS7763</name>
</gene>
<dbReference type="SUPFAM" id="SSF50978">
    <property type="entry name" value="WD40 repeat-like"/>
    <property type="match status" value="1"/>
</dbReference>
<accession>A0A9N9GEF2</accession>
<dbReference type="InterPro" id="IPR036322">
    <property type="entry name" value="WD40_repeat_dom_sf"/>
</dbReference>
<feature type="non-terminal residue" evidence="1">
    <location>
        <position position="574"/>
    </location>
</feature>
<proteinExistence type="predicted"/>
<dbReference type="OrthoDB" id="2392335at2759"/>
<dbReference type="EMBL" id="CAJVPV010006122">
    <property type="protein sequence ID" value="CAG8600508.1"/>
    <property type="molecule type" value="Genomic_DNA"/>
</dbReference>
<sequence length="574" mass="65439">MNETEEITPEINSEKITPEINSEKITPEIGYEKAILSEKNIVLPPSYSSSSIQNPHNNKDISSVFCSPDLRHVATASLKDRSVCTWEIQKGKDGEPILHKVDLLKFDNISLREPIRISNFKNILIGKCKKNSLKLKINVEKNTENFNNTEMKSWQSSREIQPIGRCTISRDRVLILLDVPFVIMQWNLLTRELEAQYELDWSLASWEYISMELNYDAKCLAVAGNLKETTESKVYFYSTKSRTMVKDVLFEENFANISDSSDKSNMKFIALAGKEYLFVYFVQNESYVINLGTFLKSKIPLFDFTDGKDFIISGRYHSQTIPPDDPLPLCDVDSYIIRSKRIKKPDDKQKPMYIQQPMDVQQPKQHIQPDDIIEIQRLSLKLADKTLSEFKEENESNQQSNGKEIKGIVENYWKKRKSIKELELPNVEPANIEGQQKDQNGEPGQELADLQGLKYKWVVRGWKEGNETFIAELTAKEKGAQIGKVDVCLRAIVYRKLVASQASTVSSNFPIIGPIIGPSIGPSTGPSIGPISPTDSSQDTREFDHQYLKDTYSKENIYKGELLRGIIQAKDVEQ</sequence>
<organism evidence="1 2">
    <name type="scientific">Acaulospora morrowiae</name>
    <dbReference type="NCBI Taxonomy" id="94023"/>
    <lineage>
        <taxon>Eukaryota</taxon>
        <taxon>Fungi</taxon>
        <taxon>Fungi incertae sedis</taxon>
        <taxon>Mucoromycota</taxon>
        <taxon>Glomeromycotina</taxon>
        <taxon>Glomeromycetes</taxon>
        <taxon>Diversisporales</taxon>
        <taxon>Acaulosporaceae</taxon>
        <taxon>Acaulospora</taxon>
    </lineage>
</organism>